<proteinExistence type="predicted"/>
<protein>
    <recommendedName>
        <fullName evidence="1">DUF6877 domain-containing protein</fullName>
    </recommendedName>
</protein>
<evidence type="ECO:0000259" key="1">
    <source>
        <dbReference type="Pfam" id="PF21793"/>
    </source>
</evidence>
<evidence type="ECO:0000313" key="3">
    <source>
        <dbReference type="Proteomes" id="UP000321175"/>
    </source>
</evidence>
<dbReference type="InterPro" id="IPR049242">
    <property type="entry name" value="DUF6877"/>
</dbReference>
<dbReference type="RefSeq" id="WP_071866959.1">
    <property type="nucleotide sequence ID" value="NZ_BJWA01000013.1"/>
</dbReference>
<keyword evidence="3" id="KW-1185">Reference proteome</keyword>
<comment type="caution">
    <text evidence="2">The sequence shown here is derived from an EMBL/GenBank/DDBJ whole genome shotgun (WGS) entry which is preliminary data.</text>
</comment>
<dbReference type="EMBL" id="BJWA01000013">
    <property type="protein sequence ID" value="GEL80809.1"/>
    <property type="molecule type" value="Genomic_DNA"/>
</dbReference>
<dbReference type="Pfam" id="PF21793">
    <property type="entry name" value="DUF6877"/>
    <property type="match status" value="1"/>
</dbReference>
<name>A0ABQ0VE32_ENTMU</name>
<dbReference type="Proteomes" id="UP000321175">
    <property type="component" value="Unassembled WGS sequence"/>
</dbReference>
<evidence type="ECO:0000313" key="2">
    <source>
        <dbReference type="EMBL" id="GEL80809.1"/>
    </source>
</evidence>
<dbReference type="GeneID" id="60998635"/>
<organism evidence="2 3">
    <name type="scientific">Enterococcus mundtii</name>
    <dbReference type="NCBI Taxonomy" id="53346"/>
    <lineage>
        <taxon>Bacteria</taxon>
        <taxon>Bacillati</taxon>
        <taxon>Bacillota</taxon>
        <taxon>Bacilli</taxon>
        <taxon>Lactobacillales</taxon>
        <taxon>Enterococcaceae</taxon>
        <taxon>Enterococcus</taxon>
    </lineage>
</organism>
<accession>A0ABQ0VE32</accession>
<gene>
    <name evidence="2" type="ORF">EMU01_19530</name>
</gene>
<sequence length="61" mass="7298">MSAINQINELISKYDFPVEVLTDISHRLESCREEAYVKQQLRYLENWIKLGKVNLKEEEDK</sequence>
<feature type="domain" description="DUF6877" evidence="1">
    <location>
        <begin position="4"/>
        <end position="49"/>
    </location>
</feature>
<reference evidence="2 3" key="1">
    <citation type="submission" date="2019-07" db="EMBL/GenBank/DDBJ databases">
        <title>Whole genome shotgun sequence of Enterococcus mundtii NBRC 100490.</title>
        <authorList>
            <person name="Hosoyama A."/>
            <person name="Uohara A."/>
            <person name="Ohji S."/>
            <person name="Ichikawa N."/>
        </authorList>
    </citation>
    <scope>NUCLEOTIDE SEQUENCE [LARGE SCALE GENOMIC DNA]</scope>
    <source>
        <strain evidence="2 3">NBRC 100490</strain>
    </source>
</reference>